<dbReference type="CDD" id="cd00093">
    <property type="entry name" value="HTH_XRE"/>
    <property type="match status" value="1"/>
</dbReference>
<organism evidence="3 4">
    <name type="scientific">Streptomyces spororaveus</name>
    <dbReference type="NCBI Taxonomy" id="284039"/>
    <lineage>
        <taxon>Bacteria</taxon>
        <taxon>Bacillati</taxon>
        <taxon>Actinomycetota</taxon>
        <taxon>Actinomycetes</taxon>
        <taxon>Kitasatosporales</taxon>
        <taxon>Streptomycetaceae</taxon>
        <taxon>Streptomyces</taxon>
    </lineage>
</organism>
<dbReference type="PANTHER" id="PTHR46558">
    <property type="entry name" value="TRACRIPTIONAL REGULATORY PROTEIN-RELATED-RELATED"/>
    <property type="match status" value="1"/>
</dbReference>
<keyword evidence="4" id="KW-1185">Reference proteome</keyword>
<dbReference type="PROSITE" id="PS50943">
    <property type="entry name" value="HTH_CROC1"/>
    <property type="match status" value="1"/>
</dbReference>
<reference evidence="4" key="1">
    <citation type="submission" date="2023-07" db="EMBL/GenBank/DDBJ databases">
        <title>Whole genome shotgun sequence of Streptomyces spororaveus NBRC 15456.</title>
        <authorList>
            <person name="Komaki H."/>
            <person name="Tamura T."/>
        </authorList>
    </citation>
    <scope>NUCLEOTIDE SEQUENCE [LARGE SCALE GENOMIC DNA]</scope>
    <source>
        <strain evidence="4">NBRC 15456</strain>
    </source>
</reference>
<gene>
    <name evidence="3" type="ORF">Sspor_17500</name>
</gene>
<feature type="domain" description="HTH cro/C1-type" evidence="2">
    <location>
        <begin position="11"/>
        <end position="65"/>
    </location>
</feature>
<name>A0ABQ3T711_9ACTN</name>
<evidence type="ECO:0000313" key="3">
    <source>
        <dbReference type="EMBL" id="GHI76189.1"/>
    </source>
</evidence>
<dbReference type="SMART" id="SM00530">
    <property type="entry name" value="HTH_XRE"/>
    <property type="match status" value="3"/>
</dbReference>
<dbReference type="Gene3D" id="1.10.260.40">
    <property type="entry name" value="lambda repressor-like DNA-binding domains"/>
    <property type="match status" value="3"/>
</dbReference>
<protein>
    <recommendedName>
        <fullName evidence="2">HTH cro/C1-type domain-containing protein</fullName>
    </recommendedName>
</protein>
<accession>A0ABQ3T711</accession>
<proteinExistence type="predicted"/>
<dbReference type="InterPro" id="IPR001387">
    <property type="entry name" value="Cro/C1-type_HTH"/>
</dbReference>
<dbReference type="SUPFAM" id="SSF47413">
    <property type="entry name" value="lambda repressor-like DNA-binding domains"/>
    <property type="match status" value="1"/>
</dbReference>
<dbReference type="Proteomes" id="UP000608522">
    <property type="component" value="Unassembled WGS sequence"/>
</dbReference>
<dbReference type="EMBL" id="BNED01000005">
    <property type="protein sequence ID" value="GHI76189.1"/>
    <property type="molecule type" value="Genomic_DNA"/>
</dbReference>
<evidence type="ECO:0000259" key="2">
    <source>
        <dbReference type="PROSITE" id="PS50943"/>
    </source>
</evidence>
<evidence type="ECO:0000256" key="1">
    <source>
        <dbReference type="ARBA" id="ARBA00023125"/>
    </source>
</evidence>
<comment type="caution">
    <text evidence="3">The sequence shown here is derived from an EMBL/GenBank/DDBJ whole genome shotgun (WGS) entry which is preliminary data.</text>
</comment>
<keyword evidence="1" id="KW-0238">DNA-binding</keyword>
<evidence type="ECO:0000313" key="4">
    <source>
        <dbReference type="Proteomes" id="UP000608522"/>
    </source>
</evidence>
<dbReference type="RefSeq" id="WP_202198429.1">
    <property type="nucleotide sequence ID" value="NZ_BAAATO010000031.1"/>
</dbReference>
<dbReference type="Pfam" id="PF01381">
    <property type="entry name" value="HTH_3"/>
    <property type="match status" value="1"/>
</dbReference>
<dbReference type="PANTHER" id="PTHR46558:SF11">
    <property type="entry name" value="HTH-TYPE TRANSCRIPTIONAL REGULATOR XRE"/>
    <property type="match status" value="1"/>
</dbReference>
<dbReference type="InterPro" id="IPR010982">
    <property type="entry name" value="Lambda_DNA-bd_dom_sf"/>
</dbReference>
<sequence length="284" mass="30228">MPARIFDGQRVRALRRSAELTQEAVATAVGVHATSVTAWERGTSHPDPERLPALARALGQSLGELFPRDGLPTLADLRADAGFFQNEVPEFLGTKSAGPVANAERAKRRLSGVYVEPLAKAYGVSVEQLMAAQERSFGVEVPEPHPEVPTSLADKMRYLLDNPGDDQVPPSDADIARTVNEYVGARVISAGGVADLRTGEVTEASPPVLEGLSAAFGVSALFFRSRDVVKQQVAEGLTLLAHVKSGSIRGLKGRQMGPEGLPTEVMAMINEMVAEIEERGLPGA</sequence>